<reference evidence="2" key="1">
    <citation type="journal article" date="2014" name="Front. Microbiol.">
        <title>High frequency of phylogenetically diverse reductive dehalogenase-homologous genes in deep subseafloor sedimentary metagenomes.</title>
        <authorList>
            <person name="Kawai M."/>
            <person name="Futagami T."/>
            <person name="Toyoda A."/>
            <person name="Takaki Y."/>
            <person name="Nishi S."/>
            <person name="Hori S."/>
            <person name="Arai W."/>
            <person name="Tsubouchi T."/>
            <person name="Morono Y."/>
            <person name="Uchiyama I."/>
            <person name="Ito T."/>
            <person name="Fujiyama A."/>
            <person name="Inagaki F."/>
            <person name="Takami H."/>
        </authorList>
    </citation>
    <scope>NUCLEOTIDE SEQUENCE</scope>
    <source>
        <strain evidence="2">Expedition CK06-06</strain>
    </source>
</reference>
<keyword evidence="1" id="KW-0472">Membrane</keyword>
<name>X0X4H3_9ZZZZ</name>
<gene>
    <name evidence="2" type="ORF">S01H1_68196</name>
</gene>
<proteinExistence type="predicted"/>
<dbReference type="EMBL" id="BARS01045218">
    <property type="protein sequence ID" value="GAG30317.1"/>
    <property type="molecule type" value="Genomic_DNA"/>
</dbReference>
<evidence type="ECO:0000256" key="1">
    <source>
        <dbReference type="SAM" id="Phobius"/>
    </source>
</evidence>
<keyword evidence="1" id="KW-1133">Transmembrane helix</keyword>
<sequence>MPGWQDHLLYYFGSPYVLLLAMAFVLTPSGCLLAALRSGAEMLTIGIGARPVAMGSAYTASANDINSIHWNPAGLSLMKKREIGATHAEWLLDTKYDFIGLGLPMKNAVLGFGLVRLDHGTFQGRGLDRQSMGSFDAYDQALSIAAGCRLNNGLRIGGGLKYFQSQIGGD</sequence>
<dbReference type="AlphaFoldDB" id="X0X4H3"/>
<organism evidence="2">
    <name type="scientific">marine sediment metagenome</name>
    <dbReference type="NCBI Taxonomy" id="412755"/>
    <lineage>
        <taxon>unclassified sequences</taxon>
        <taxon>metagenomes</taxon>
        <taxon>ecological metagenomes</taxon>
    </lineage>
</organism>
<keyword evidence="1" id="KW-0812">Transmembrane</keyword>
<accession>X0X4H3</accession>
<dbReference type="InterPro" id="IPR005362">
    <property type="entry name" value="UPF0164"/>
</dbReference>
<dbReference type="Gene3D" id="2.40.160.60">
    <property type="entry name" value="Outer membrane protein transport protein (OMPP1/FadL/TodX)"/>
    <property type="match status" value="1"/>
</dbReference>
<comment type="caution">
    <text evidence="2">The sequence shown here is derived from an EMBL/GenBank/DDBJ whole genome shotgun (WGS) entry which is preliminary data.</text>
</comment>
<evidence type="ECO:0000313" key="2">
    <source>
        <dbReference type="EMBL" id="GAG30317.1"/>
    </source>
</evidence>
<protein>
    <recommendedName>
        <fullName evidence="3">PorV/PorQ family protein</fullName>
    </recommendedName>
</protein>
<dbReference type="Pfam" id="PF03687">
    <property type="entry name" value="UPF0164"/>
    <property type="match status" value="1"/>
</dbReference>
<dbReference type="SUPFAM" id="SSF56935">
    <property type="entry name" value="Porins"/>
    <property type="match status" value="1"/>
</dbReference>
<feature type="non-terminal residue" evidence="2">
    <location>
        <position position="170"/>
    </location>
</feature>
<feature type="transmembrane region" description="Helical" evidence="1">
    <location>
        <begin position="16"/>
        <end position="36"/>
    </location>
</feature>
<evidence type="ECO:0008006" key="3">
    <source>
        <dbReference type="Google" id="ProtNLM"/>
    </source>
</evidence>